<reference evidence="10" key="2">
    <citation type="submission" date="2019-09" db="UniProtKB">
        <authorList>
            <consortium name="WormBaseParasite"/>
        </authorList>
    </citation>
    <scope>IDENTIFICATION</scope>
</reference>
<comment type="subcellular location">
    <subcellularLocation>
        <location evidence="1">Nucleus</location>
    </subcellularLocation>
</comment>
<evidence type="ECO:0000256" key="4">
    <source>
        <dbReference type="ARBA" id="ARBA00023242"/>
    </source>
</evidence>
<organism evidence="9 10">
    <name type="scientific">Heligmosomoides polygyrus</name>
    <name type="common">Parasitic roundworm</name>
    <dbReference type="NCBI Taxonomy" id="6339"/>
    <lineage>
        <taxon>Eukaryota</taxon>
        <taxon>Metazoa</taxon>
        <taxon>Ecdysozoa</taxon>
        <taxon>Nematoda</taxon>
        <taxon>Chromadorea</taxon>
        <taxon>Rhabditida</taxon>
        <taxon>Rhabditina</taxon>
        <taxon>Rhabditomorpha</taxon>
        <taxon>Strongyloidea</taxon>
        <taxon>Heligmosomidae</taxon>
        <taxon>Heligmosomoides</taxon>
    </lineage>
</organism>
<feature type="region of interest" description="Disordered" evidence="6">
    <location>
        <begin position="1"/>
        <end position="57"/>
    </location>
</feature>
<dbReference type="Proteomes" id="UP000050761">
    <property type="component" value="Unassembled WGS sequence"/>
</dbReference>
<evidence type="ECO:0000256" key="5">
    <source>
        <dbReference type="PROSITE-ProRule" id="PRU00176"/>
    </source>
</evidence>
<keyword evidence="2" id="KW-0677">Repeat</keyword>
<evidence type="ECO:0000313" key="9">
    <source>
        <dbReference type="Proteomes" id="UP000050761"/>
    </source>
</evidence>
<dbReference type="Gene3D" id="3.30.70.330">
    <property type="match status" value="1"/>
</dbReference>
<dbReference type="GO" id="GO:0005730">
    <property type="term" value="C:nucleolus"/>
    <property type="evidence" value="ECO:0007669"/>
    <property type="project" value="TreeGrafter"/>
</dbReference>
<keyword evidence="9" id="KW-1185">Reference proteome</keyword>
<evidence type="ECO:0000259" key="7">
    <source>
        <dbReference type="PROSITE" id="PS50102"/>
    </source>
</evidence>
<dbReference type="PROSITE" id="PS50102">
    <property type="entry name" value="RRM"/>
    <property type="match status" value="1"/>
</dbReference>
<keyword evidence="3 5" id="KW-0694">RNA-binding</keyword>
<sequence length="135" mass="15603">MDKYGYTKSSRPQGKRTVFKDEQDDDVVEVDGKKNGKDKQKPQEQHKMPVKRKQDYHKDARLKSWRLIVRNLPFKTTRGDLQNVCSKFGTFTDIILPPSKTMAGKIAGFAFVQFTTSAAAEKAREHFNNNKFQVY</sequence>
<dbReference type="InterPro" id="IPR000504">
    <property type="entry name" value="RRM_dom"/>
</dbReference>
<evidence type="ECO:0000256" key="2">
    <source>
        <dbReference type="ARBA" id="ARBA00022737"/>
    </source>
</evidence>
<name>A0A183GUN9_HELPZ</name>
<evidence type="ECO:0000313" key="10">
    <source>
        <dbReference type="WBParaSite" id="HPBE_0002640901-mRNA-1"/>
    </source>
</evidence>
<accession>A0A3P8FHN3</accession>
<dbReference type="GO" id="GO:0003729">
    <property type="term" value="F:mRNA binding"/>
    <property type="evidence" value="ECO:0007669"/>
    <property type="project" value="TreeGrafter"/>
</dbReference>
<keyword evidence="4" id="KW-0539">Nucleus</keyword>
<feature type="domain" description="RRM" evidence="7">
    <location>
        <begin position="65"/>
        <end position="135"/>
    </location>
</feature>
<feature type="compositionally biased region" description="Basic and acidic residues" evidence="6">
    <location>
        <begin position="30"/>
        <end position="57"/>
    </location>
</feature>
<evidence type="ECO:0000256" key="6">
    <source>
        <dbReference type="SAM" id="MobiDB-lite"/>
    </source>
</evidence>
<reference evidence="8 9" key="1">
    <citation type="submission" date="2018-11" db="EMBL/GenBank/DDBJ databases">
        <authorList>
            <consortium name="Pathogen Informatics"/>
        </authorList>
    </citation>
    <scope>NUCLEOTIDE SEQUENCE [LARGE SCALE GENOMIC DNA]</scope>
</reference>
<dbReference type="AlphaFoldDB" id="A0A183GUN9"/>
<dbReference type="EMBL" id="UZAH01039916">
    <property type="protein sequence ID" value="VDP57444.1"/>
    <property type="molecule type" value="Genomic_DNA"/>
</dbReference>
<evidence type="ECO:0000256" key="3">
    <source>
        <dbReference type="ARBA" id="ARBA00022884"/>
    </source>
</evidence>
<dbReference type="PANTHER" id="PTHR48039:SF5">
    <property type="entry name" value="RNA-BINDING PROTEIN 28"/>
    <property type="match status" value="1"/>
</dbReference>
<protein>
    <submittedName>
        <fullName evidence="10">RRM domain-containing protein</fullName>
    </submittedName>
</protein>
<dbReference type="InterPro" id="IPR051945">
    <property type="entry name" value="RRM_MRD1_RNA_proc_ribogen"/>
</dbReference>
<dbReference type="Pfam" id="PF00076">
    <property type="entry name" value="RRM_1"/>
    <property type="match status" value="1"/>
</dbReference>
<accession>A0A183GUN9</accession>
<gene>
    <name evidence="8" type="ORF">HPBE_LOCUS26408</name>
</gene>
<dbReference type="SUPFAM" id="SSF54928">
    <property type="entry name" value="RNA-binding domain, RBD"/>
    <property type="match status" value="1"/>
</dbReference>
<dbReference type="WBParaSite" id="HPBE_0002640901-mRNA-1">
    <property type="protein sequence ID" value="HPBE_0002640901-mRNA-1"/>
    <property type="gene ID" value="HPBE_0002640901"/>
</dbReference>
<proteinExistence type="predicted"/>
<dbReference type="InterPro" id="IPR012677">
    <property type="entry name" value="Nucleotide-bd_a/b_plait_sf"/>
</dbReference>
<evidence type="ECO:0000256" key="1">
    <source>
        <dbReference type="ARBA" id="ARBA00004123"/>
    </source>
</evidence>
<dbReference type="OrthoDB" id="3945418at2759"/>
<evidence type="ECO:0000313" key="8">
    <source>
        <dbReference type="EMBL" id="VDP57444.1"/>
    </source>
</evidence>
<dbReference type="SMART" id="SM00360">
    <property type="entry name" value="RRM"/>
    <property type="match status" value="1"/>
</dbReference>
<dbReference type="InterPro" id="IPR035979">
    <property type="entry name" value="RBD_domain_sf"/>
</dbReference>
<dbReference type="PANTHER" id="PTHR48039">
    <property type="entry name" value="RNA-BINDING MOTIF PROTEIN 14B"/>
    <property type="match status" value="1"/>
</dbReference>